<dbReference type="InterPro" id="IPR002347">
    <property type="entry name" value="SDR_fam"/>
</dbReference>
<protein>
    <submittedName>
        <fullName evidence="4">(African queen) hypothetical protein</fullName>
    </submittedName>
</protein>
<name>A0A8J2MHH4_9NEOP</name>
<dbReference type="PANTHER" id="PTHR24320:SF282">
    <property type="entry name" value="WW DOMAIN-CONTAINING OXIDOREDUCTASE"/>
    <property type="match status" value="1"/>
</dbReference>
<dbReference type="AlphaFoldDB" id="A0A8J2MHH4"/>
<organism evidence="4 5">
    <name type="scientific">Danaus chrysippus</name>
    <name type="common">African queen</name>
    <dbReference type="NCBI Taxonomy" id="151541"/>
    <lineage>
        <taxon>Eukaryota</taxon>
        <taxon>Metazoa</taxon>
        <taxon>Ecdysozoa</taxon>
        <taxon>Arthropoda</taxon>
        <taxon>Hexapoda</taxon>
        <taxon>Insecta</taxon>
        <taxon>Pterygota</taxon>
        <taxon>Neoptera</taxon>
        <taxon>Endopterygota</taxon>
        <taxon>Lepidoptera</taxon>
        <taxon>Glossata</taxon>
        <taxon>Ditrysia</taxon>
        <taxon>Papilionoidea</taxon>
        <taxon>Nymphalidae</taxon>
        <taxon>Danainae</taxon>
        <taxon>Danaini</taxon>
        <taxon>Danaina</taxon>
        <taxon>Danaus</taxon>
        <taxon>Anosia</taxon>
    </lineage>
</organism>
<keyword evidence="5" id="KW-1185">Reference proteome</keyword>
<comment type="caution">
    <text evidence="4">The sequence shown here is derived from an EMBL/GenBank/DDBJ whole genome shotgun (WGS) entry which is preliminary data.</text>
</comment>
<sequence>MLKALQKSFEFKSIFGQNAEEVVSNVDLSNKTCLITGASSGIGLEIARCLTSRDCNLLMASRNVYKANLLANKTCTNTEKIRHYQINLASLASVRQCAQQIIENERQIDIVILNAATFGIPWTVTKDGLETTFQVNFLSQYYLLLCLGKMLAPDARVVFTSSESHRNIKWPEKNRFNPVFENLSLLKHEYTSIKSYNISKLCCLLLMHYLSYQWTNSERSFLCAHPGSFIKTGLCRNWWPYEALYTIMLPFSKSIKAHILLLFLRLVALVNELICPPATTSHLLGYKSCGGWGDVSFISCMTFIAFSCPFHLSI</sequence>
<dbReference type="OrthoDB" id="9989144at2759"/>
<evidence type="ECO:0000256" key="3">
    <source>
        <dbReference type="ARBA" id="ARBA00023002"/>
    </source>
</evidence>
<keyword evidence="2" id="KW-0521">NADP</keyword>
<dbReference type="PRINTS" id="PR00081">
    <property type="entry name" value="GDHRDH"/>
</dbReference>
<evidence type="ECO:0000256" key="2">
    <source>
        <dbReference type="ARBA" id="ARBA00022857"/>
    </source>
</evidence>
<proteinExistence type="inferred from homology"/>
<dbReference type="Proteomes" id="UP000789524">
    <property type="component" value="Unassembled WGS sequence"/>
</dbReference>
<reference evidence="4" key="1">
    <citation type="submission" date="2021-09" db="EMBL/GenBank/DDBJ databases">
        <authorList>
            <person name="Martin H S."/>
        </authorList>
    </citation>
    <scope>NUCLEOTIDE SEQUENCE</scope>
</reference>
<evidence type="ECO:0000313" key="4">
    <source>
        <dbReference type="EMBL" id="CAG9557983.1"/>
    </source>
</evidence>
<dbReference type="SUPFAM" id="SSF51735">
    <property type="entry name" value="NAD(P)-binding Rossmann-fold domains"/>
    <property type="match status" value="1"/>
</dbReference>
<dbReference type="Pfam" id="PF00106">
    <property type="entry name" value="adh_short"/>
    <property type="match status" value="1"/>
</dbReference>
<comment type="similarity">
    <text evidence="1">Belongs to the short-chain dehydrogenases/reductases (SDR) family.</text>
</comment>
<dbReference type="GO" id="GO:0016491">
    <property type="term" value="F:oxidoreductase activity"/>
    <property type="evidence" value="ECO:0007669"/>
    <property type="project" value="UniProtKB-KW"/>
</dbReference>
<gene>
    <name evidence="4" type="ORF">DCHRY22_LOCUS232</name>
</gene>
<accession>A0A8J2MHH4</accession>
<dbReference type="PANTHER" id="PTHR24320">
    <property type="entry name" value="RETINOL DEHYDROGENASE"/>
    <property type="match status" value="1"/>
</dbReference>
<dbReference type="EMBL" id="CAKASE010000043">
    <property type="protein sequence ID" value="CAG9557983.1"/>
    <property type="molecule type" value="Genomic_DNA"/>
</dbReference>
<dbReference type="Gene3D" id="3.40.50.720">
    <property type="entry name" value="NAD(P)-binding Rossmann-like Domain"/>
    <property type="match status" value="1"/>
</dbReference>
<keyword evidence="3" id="KW-0560">Oxidoreductase</keyword>
<evidence type="ECO:0000313" key="5">
    <source>
        <dbReference type="Proteomes" id="UP000789524"/>
    </source>
</evidence>
<evidence type="ECO:0000256" key="1">
    <source>
        <dbReference type="ARBA" id="ARBA00006484"/>
    </source>
</evidence>
<dbReference type="InterPro" id="IPR036291">
    <property type="entry name" value="NAD(P)-bd_dom_sf"/>
</dbReference>